<proteinExistence type="predicted"/>
<comment type="caution">
    <text evidence="1">The sequence shown here is derived from an EMBL/GenBank/DDBJ whole genome shotgun (WGS) entry which is preliminary data.</text>
</comment>
<evidence type="ECO:0000313" key="2">
    <source>
        <dbReference type="Proteomes" id="UP001162131"/>
    </source>
</evidence>
<gene>
    <name evidence="1" type="ORF">BSTOLATCC_MIC48227</name>
</gene>
<dbReference type="EMBL" id="CAJZBQ010000047">
    <property type="protein sequence ID" value="CAG9329407.1"/>
    <property type="molecule type" value="Genomic_DNA"/>
</dbReference>
<organism evidence="1 2">
    <name type="scientific">Blepharisma stoltei</name>
    <dbReference type="NCBI Taxonomy" id="1481888"/>
    <lineage>
        <taxon>Eukaryota</taxon>
        <taxon>Sar</taxon>
        <taxon>Alveolata</taxon>
        <taxon>Ciliophora</taxon>
        <taxon>Postciliodesmatophora</taxon>
        <taxon>Heterotrichea</taxon>
        <taxon>Heterotrichida</taxon>
        <taxon>Blepharismidae</taxon>
        <taxon>Blepharisma</taxon>
    </lineage>
</organism>
<dbReference type="AlphaFoldDB" id="A0AAU9JY06"/>
<sequence length="132" mass="15174">MQFSEPSREPTIKEFILHLNQRLKDLKQELNLNRTLFQDLKGGVRDINHIANESCNDITNSALNETEKLEKNLKNKLNDIGTDVTLLKHQLFALNQGKIKIQQDILLLDSRVMEQEKHVGIQLGFPDVDLDS</sequence>
<name>A0AAU9JY06_9CILI</name>
<protein>
    <submittedName>
        <fullName evidence="1">Uncharacterized protein</fullName>
    </submittedName>
</protein>
<evidence type="ECO:0000313" key="1">
    <source>
        <dbReference type="EMBL" id="CAG9329407.1"/>
    </source>
</evidence>
<keyword evidence="2" id="KW-1185">Reference proteome</keyword>
<accession>A0AAU9JY06</accession>
<reference evidence="1" key="1">
    <citation type="submission" date="2021-09" db="EMBL/GenBank/DDBJ databases">
        <authorList>
            <consortium name="AG Swart"/>
            <person name="Singh M."/>
            <person name="Singh A."/>
            <person name="Seah K."/>
            <person name="Emmerich C."/>
        </authorList>
    </citation>
    <scope>NUCLEOTIDE SEQUENCE</scope>
    <source>
        <strain evidence="1">ATCC30299</strain>
    </source>
</reference>
<dbReference type="Proteomes" id="UP001162131">
    <property type="component" value="Unassembled WGS sequence"/>
</dbReference>